<gene>
    <name evidence="2" type="ORF">IEQ34_014021</name>
</gene>
<sequence length="223" mass="25753">MAMMDTKAVARSFMEHYYQTFDMKRAGLAGLYQDNLLLSFEGAKKQGAAAITTKLIGLPFHLPQKHKLLRPWLTEEGTLEGELWEISKVCERKENVSLSVRETEYEGIIRLLRANCMLAPPMALVSLRYCAISRREKKEKLCCRHWKGDIAFGTPSHRGRCRIQVRNLTNLGFFGGSVKKFFSSRMWYFGFSRREKKIEGSKAQKNKVPFKDLDEYVQIESTL</sequence>
<dbReference type="InterPro" id="IPR045875">
    <property type="entry name" value="NTF2"/>
</dbReference>
<dbReference type="AlphaFoldDB" id="A0AAV7GK82"/>
<dbReference type="EMBL" id="JAGFBR010000013">
    <property type="protein sequence ID" value="KAH0456114.1"/>
    <property type="molecule type" value="Genomic_DNA"/>
</dbReference>
<protein>
    <recommendedName>
        <fullName evidence="1">NTF2 domain-containing protein</fullName>
    </recommendedName>
</protein>
<evidence type="ECO:0000313" key="2">
    <source>
        <dbReference type="EMBL" id="KAH0456114.1"/>
    </source>
</evidence>
<dbReference type="InterPro" id="IPR002075">
    <property type="entry name" value="NTF2_dom"/>
</dbReference>
<dbReference type="InterPro" id="IPR032710">
    <property type="entry name" value="NTF2-like_dom_sf"/>
</dbReference>
<dbReference type="Pfam" id="PF02136">
    <property type="entry name" value="NTF2"/>
    <property type="match status" value="1"/>
</dbReference>
<dbReference type="PANTHER" id="PTHR12612">
    <property type="entry name" value="NUCLEAR TRANSPORT FACTOR 2"/>
    <property type="match status" value="1"/>
</dbReference>
<accession>A0AAV7GK82</accession>
<reference evidence="2 3" key="1">
    <citation type="journal article" date="2021" name="Hortic Res">
        <title>Chromosome-scale assembly of the Dendrobium chrysotoxum genome enhances the understanding of orchid evolution.</title>
        <authorList>
            <person name="Zhang Y."/>
            <person name="Zhang G.Q."/>
            <person name="Zhang D."/>
            <person name="Liu X.D."/>
            <person name="Xu X.Y."/>
            <person name="Sun W.H."/>
            <person name="Yu X."/>
            <person name="Zhu X."/>
            <person name="Wang Z.W."/>
            <person name="Zhao X."/>
            <person name="Zhong W.Y."/>
            <person name="Chen H."/>
            <person name="Yin W.L."/>
            <person name="Huang T."/>
            <person name="Niu S.C."/>
            <person name="Liu Z.J."/>
        </authorList>
    </citation>
    <scope>NUCLEOTIDE SEQUENCE [LARGE SCALE GENOMIC DNA]</scope>
    <source>
        <strain evidence="2">Lindl</strain>
    </source>
</reference>
<dbReference type="Proteomes" id="UP000775213">
    <property type="component" value="Unassembled WGS sequence"/>
</dbReference>
<name>A0AAV7GK82_DENCH</name>
<dbReference type="SUPFAM" id="SSF54427">
    <property type="entry name" value="NTF2-like"/>
    <property type="match status" value="1"/>
</dbReference>
<organism evidence="2 3">
    <name type="scientific">Dendrobium chrysotoxum</name>
    <name type="common">Orchid</name>
    <dbReference type="NCBI Taxonomy" id="161865"/>
    <lineage>
        <taxon>Eukaryota</taxon>
        <taxon>Viridiplantae</taxon>
        <taxon>Streptophyta</taxon>
        <taxon>Embryophyta</taxon>
        <taxon>Tracheophyta</taxon>
        <taxon>Spermatophyta</taxon>
        <taxon>Magnoliopsida</taxon>
        <taxon>Liliopsida</taxon>
        <taxon>Asparagales</taxon>
        <taxon>Orchidaceae</taxon>
        <taxon>Epidendroideae</taxon>
        <taxon>Malaxideae</taxon>
        <taxon>Dendrobiinae</taxon>
        <taxon>Dendrobium</taxon>
    </lineage>
</organism>
<comment type="caution">
    <text evidence="2">The sequence shown here is derived from an EMBL/GenBank/DDBJ whole genome shotgun (WGS) entry which is preliminary data.</text>
</comment>
<keyword evidence="3" id="KW-1185">Reference proteome</keyword>
<feature type="domain" description="NTF2" evidence="1">
    <location>
        <begin position="9"/>
        <end position="61"/>
    </location>
</feature>
<evidence type="ECO:0000313" key="3">
    <source>
        <dbReference type="Proteomes" id="UP000775213"/>
    </source>
</evidence>
<dbReference type="Gene3D" id="3.10.450.50">
    <property type="match status" value="1"/>
</dbReference>
<dbReference type="GO" id="GO:0006913">
    <property type="term" value="P:nucleocytoplasmic transport"/>
    <property type="evidence" value="ECO:0007669"/>
    <property type="project" value="InterPro"/>
</dbReference>
<evidence type="ECO:0000259" key="1">
    <source>
        <dbReference type="PROSITE" id="PS50177"/>
    </source>
</evidence>
<proteinExistence type="predicted"/>
<dbReference type="PROSITE" id="PS50177">
    <property type="entry name" value="NTF2_DOMAIN"/>
    <property type="match status" value="1"/>
</dbReference>
<dbReference type="InterPro" id="IPR018222">
    <property type="entry name" value="Nuclear_transport_factor_2_euk"/>
</dbReference>